<dbReference type="Proteomes" id="UP000184310">
    <property type="component" value="Unassembled WGS sequence"/>
</dbReference>
<dbReference type="RefSeq" id="WP_072992698.1">
    <property type="nucleotide sequence ID" value="NZ_FQZB01000021.1"/>
</dbReference>
<dbReference type="InterPro" id="IPR000014">
    <property type="entry name" value="PAS"/>
</dbReference>
<keyword evidence="5" id="KW-0547">Nucleotide-binding</keyword>
<dbReference type="CDD" id="cd00082">
    <property type="entry name" value="HisKA"/>
    <property type="match status" value="1"/>
</dbReference>
<dbReference type="InterPro" id="IPR035965">
    <property type="entry name" value="PAS-like_dom_sf"/>
</dbReference>
<keyword evidence="7" id="KW-0067">ATP-binding</keyword>
<dbReference type="SMART" id="SM00387">
    <property type="entry name" value="HATPase_c"/>
    <property type="match status" value="1"/>
</dbReference>
<dbReference type="FunFam" id="3.30.565.10:FF:000037">
    <property type="entry name" value="Hybrid sensor histidine kinase/response regulator"/>
    <property type="match status" value="1"/>
</dbReference>
<dbReference type="PROSITE" id="PS50112">
    <property type="entry name" value="PAS"/>
    <property type="match status" value="1"/>
</dbReference>
<evidence type="ECO:0000256" key="6">
    <source>
        <dbReference type="ARBA" id="ARBA00022777"/>
    </source>
</evidence>
<dbReference type="PROSITE" id="PS50109">
    <property type="entry name" value="HIS_KIN"/>
    <property type="match status" value="1"/>
</dbReference>
<dbReference type="SMART" id="SM00086">
    <property type="entry name" value="PAC"/>
    <property type="match status" value="2"/>
</dbReference>
<dbReference type="OrthoDB" id="9813394at2"/>
<organism evidence="11 12">
    <name type="scientific">Clostridium cavendishii DSM 21758</name>
    <dbReference type="NCBI Taxonomy" id="1121302"/>
    <lineage>
        <taxon>Bacteria</taxon>
        <taxon>Bacillati</taxon>
        <taxon>Bacillota</taxon>
        <taxon>Clostridia</taxon>
        <taxon>Eubacteriales</taxon>
        <taxon>Clostridiaceae</taxon>
        <taxon>Clostridium</taxon>
    </lineage>
</organism>
<dbReference type="Gene3D" id="1.10.287.130">
    <property type="match status" value="1"/>
</dbReference>
<dbReference type="PRINTS" id="PR00344">
    <property type="entry name" value="BCTRLSENSOR"/>
</dbReference>
<evidence type="ECO:0000256" key="5">
    <source>
        <dbReference type="ARBA" id="ARBA00022741"/>
    </source>
</evidence>
<dbReference type="SUPFAM" id="SSF55785">
    <property type="entry name" value="PYP-like sensor domain (PAS domain)"/>
    <property type="match status" value="3"/>
</dbReference>
<keyword evidence="3" id="KW-0597">Phosphoprotein</keyword>
<comment type="catalytic activity">
    <reaction evidence="1">
        <text>ATP + protein L-histidine = ADP + protein N-phospho-L-histidine.</text>
        <dbReference type="EC" id="2.7.13.3"/>
    </reaction>
</comment>
<gene>
    <name evidence="11" type="ORF">SAMN02745163_04101</name>
</gene>
<dbReference type="SMART" id="SM00091">
    <property type="entry name" value="PAS"/>
    <property type="match status" value="3"/>
</dbReference>
<dbReference type="SMART" id="SM00388">
    <property type="entry name" value="HisKA"/>
    <property type="match status" value="1"/>
</dbReference>
<evidence type="ECO:0000256" key="3">
    <source>
        <dbReference type="ARBA" id="ARBA00022553"/>
    </source>
</evidence>
<evidence type="ECO:0000256" key="7">
    <source>
        <dbReference type="ARBA" id="ARBA00022840"/>
    </source>
</evidence>
<dbReference type="InterPro" id="IPR001610">
    <property type="entry name" value="PAC"/>
</dbReference>
<dbReference type="Gene3D" id="3.30.450.20">
    <property type="entry name" value="PAS domain"/>
    <property type="match status" value="3"/>
</dbReference>
<sequence>MGNLIKGEKRIEERYRILFENSMDSIIIHEDFKSIYLNNNTINMFGIKKSDNIVGRNILSFIHPYYREILKEKIKESHEEEGEVEILKEQLMKPNGEIIDVEIKMTYMNLEGQKYDIWFIKDITKSKSIDKKLKKSEDYFRKLFNNVNDAIYLNKIEVDGLPSKYIEVNDVACKRSGYKRDEFYNLTVYDTNLSLNQEKVKKLIKMLNERNNVIYESIEKTKNGKFIDVEINSMLLILEEEKYILAISRDISERKANEVLAKKREDSYKLLIETLPYGVYIWSGARLTFANKVGLDYLGAKDLLEVKDKGYRHIVEPHEDFAEEHYKDIKFVEKNGYMPLKEGKFIRRKDNKVLDLETIVTKYGYEEGEKTYLIVARDISDRKKAESLERDMGEKIRMLKEISEYEKMRTEFFANISHELRTPVNVIFSALQLINSNIETFDDLGENIEKYKRHINTMKQNCFRLVRLINNLIDVTKIDSGYFSINLVNADIVSVVENITQSVAEYISNKGIDLIFDTEIEEMVIACDPDKIERIILNLISNAVKFTKSGGSLFVTMSIRNGNVLISVKDTGIGIPKEKQAVIFERFVQLDKSLTRRNEGSGIGLSLVKSLVEMHNGKVSIKSEENKGSEFIIELPIVRLENRENDIFQADYRIQDNVEKINIEFSDIYF</sequence>
<dbReference type="GO" id="GO:0005524">
    <property type="term" value="F:ATP binding"/>
    <property type="evidence" value="ECO:0007669"/>
    <property type="project" value="UniProtKB-KW"/>
</dbReference>
<dbReference type="PANTHER" id="PTHR43711">
    <property type="entry name" value="TWO-COMPONENT HISTIDINE KINASE"/>
    <property type="match status" value="1"/>
</dbReference>
<dbReference type="SUPFAM" id="SSF55874">
    <property type="entry name" value="ATPase domain of HSP90 chaperone/DNA topoisomerase II/histidine kinase"/>
    <property type="match status" value="1"/>
</dbReference>
<dbReference type="Gene3D" id="3.30.565.10">
    <property type="entry name" value="Histidine kinase-like ATPase, C-terminal domain"/>
    <property type="match status" value="1"/>
</dbReference>
<dbReference type="STRING" id="1121302.SAMN02745163_04101"/>
<evidence type="ECO:0000256" key="1">
    <source>
        <dbReference type="ARBA" id="ARBA00000085"/>
    </source>
</evidence>
<evidence type="ECO:0000256" key="4">
    <source>
        <dbReference type="ARBA" id="ARBA00022679"/>
    </source>
</evidence>
<evidence type="ECO:0000256" key="2">
    <source>
        <dbReference type="ARBA" id="ARBA00012438"/>
    </source>
</evidence>
<dbReference type="EMBL" id="FQZB01000021">
    <property type="protein sequence ID" value="SHK59910.1"/>
    <property type="molecule type" value="Genomic_DNA"/>
</dbReference>
<dbReference type="Pfam" id="PF00512">
    <property type="entry name" value="HisKA"/>
    <property type="match status" value="1"/>
</dbReference>
<name>A0A1M6TSM8_9CLOT</name>
<dbReference type="Pfam" id="PF13426">
    <property type="entry name" value="PAS_9"/>
    <property type="match status" value="2"/>
</dbReference>
<keyword evidence="8" id="KW-0902">Two-component regulatory system</keyword>
<evidence type="ECO:0000256" key="8">
    <source>
        <dbReference type="ARBA" id="ARBA00023012"/>
    </source>
</evidence>
<dbReference type="InterPro" id="IPR005467">
    <property type="entry name" value="His_kinase_dom"/>
</dbReference>
<evidence type="ECO:0000259" key="9">
    <source>
        <dbReference type="PROSITE" id="PS50109"/>
    </source>
</evidence>
<dbReference type="InterPro" id="IPR036890">
    <property type="entry name" value="HATPase_C_sf"/>
</dbReference>
<accession>A0A1M6TSM8</accession>
<dbReference type="PANTHER" id="PTHR43711:SF26">
    <property type="entry name" value="SENSOR HISTIDINE KINASE RCSC"/>
    <property type="match status" value="1"/>
</dbReference>
<protein>
    <recommendedName>
        <fullName evidence="2">histidine kinase</fullName>
        <ecNumber evidence="2">2.7.13.3</ecNumber>
    </recommendedName>
</protein>
<keyword evidence="12" id="KW-1185">Reference proteome</keyword>
<feature type="domain" description="PAS" evidence="10">
    <location>
        <begin position="11"/>
        <end position="81"/>
    </location>
</feature>
<evidence type="ECO:0000259" key="10">
    <source>
        <dbReference type="PROSITE" id="PS50112"/>
    </source>
</evidence>
<dbReference type="InterPro" id="IPR004358">
    <property type="entry name" value="Sig_transdc_His_kin-like_C"/>
</dbReference>
<dbReference type="Pfam" id="PF02518">
    <property type="entry name" value="HATPase_c"/>
    <property type="match status" value="1"/>
</dbReference>
<evidence type="ECO:0000313" key="11">
    <source>
        <dbReference type="EMBL" id="SHK59910.1"/>
    </source>
</evidence>
<reference evidence="11 12" key="1">
    <citation type="submission" date="2016-11" db="EMBL/GenBank/DDBJ databases">
        <authorList>
            <person name="Jaros S."/>
            <person name="Januszkiewicz K."/>
            <person name="Wedrychowicz H."/>
        </authorList>
    </citation>
    <scope>NUCLEOTIDE SEQUENCE [LARGE SCALE GENOMIC DNA]</scope>
    <source>
        <strain evidence="11 12">DSM 21758</strain>
    </source>
</reference>
<dbReference type="EC" id="2.7.13.3" evidence="2"/>
<dbReference type="GO" id="GO:0000155">
    <property type="term" value="F:phosphorelay sensor kinase activity"/>
    <property type="evidence" value="ECO:0007669"/>
    <property type="project" value="InterPro"/>
</dbReference>
<evidence type="ECO:0000313" key="12">
    <source>
        <dbReference type="Proteomes" id="UP000184310"/>
    </source>
</evidence>
<feature type="domain" description="Histidine kinase" evidence="9">
    <location>
        <begin position="415"/>
        <end position="639"/>
    </location>
</feature>
<dbReference type="CDD" id="cd00130">
    <property type="entry name" value="PAS"/>
    <property type="match status" value="1"/>
</dbReference>
<keyword evidence="6" id="KW-0418">Kinase</keyword>
<dbReference type="InterPro" id="IPR003594">
    <property type="entry name" value="HATPase_dom"/>
</dbReference>
<dbReference type="CDD" id="cd16922">
    <property type="entry name" value="HATPase_EvgS-ArcB-TorS-like"/>
    <property type="match status" value="1"/>
</dbReference>
<dbReference type="SUPFAM" id="SSF47384">
    <property type="entry name" value="Homodimeric domain of signal transducing histidine kinase"/>
    <property type="match status" value="1"/>
</dbReference>
<proteinExistence type="predicted"/>
<dbReference type="InterPro" id="IPR003661">
    <property type="entry name" value="HisK_dim/P_dom"/>
</dbReference>
<keyword evidence="4" id="KW-0808">Transferase</keyword>
<dbReference type="InterPro" id="IPR036097">
    <property type="entry name" value="HisK_dim/P_sf"/>
</dbReference>
<dbReference type="InterPro" id="IPR050736">
    <property type="entry name" value="Sensor_HK_Regulatory"/>
</dbReference>
<dbReference type="NCBIfam" id="TIGR00229">
    <property type="entry name" value="sensory_box"/>
    <property type="match status" value="3"/>
</dbReference>
<dbReference type="AlphaFoldDB" id="A0A1M6TSM8"/>